<reference evidence="7" key="1">
    <citation type="submission" date="2013-11" db="EMBL/GenBank/DDBJ databases">
        <title>Genome sequence of the fusiform rust pathogen reveals effectors for host alternation and coevolution with pine.</title>
        <authorList>
            <consortium name="DOE Joint Genome Institute"/>
            <person name="Smith K."/>
            <person name="Pendleton A."/>
            <person name="Kubisiak T."/>
            <person name="Anderson C."/>
            <person name="Salamov A."/>
            <person name="Aerts A."/>
            <person name="Riley R."/>
            <person name="Clum A."/>
            <person name="Lindquist E."/>
            <person name="Ence D."/>
            <person name="Campbell M."/>
            <person name="Kronenberg Z."/>
            <person name="Feau N."/>
            <person name="Dhillon B."/>
            <person name="Hamelin R."/>
            <person name="Burleigh J."/>
            <person name="Smith J."/>
            <person name="Yandell M."/>
            <person name="Nelson C."/>
            <person name="Grigoriev I."/>
            <person name="Davis J."/>
        </authorList>
    </citation>
    <scope>NUCLEOTIDE SEQUENCE</scope>
    <source>
        <strain evidence="7">G11</strain>
    </source>
</reference>
<comment type="subcellular location">
    <subcellularLocation>
        <location evidence="1 3">Nucleus</location>
    </subcellularLocation>
</comment>
<feature type="coiled-coil region" evidence="4">
    <location>
        <begin position="670"/>
        <end position="714"/>
    </location>
</feature>
<dbReference type="PROSITE" id="PS51136">
    <property type="entry name" value="WAC"/>
    <property type="match status" value="1"/>
</dbReference>
<organism evidence="7 8">
    <name type="scientific">Cronartium quercuum f. sp. fusiforme G11</name>
    <dbReference type="NCBI Taxonomy" id="708437"/>
    <lineage>
        <taxon>Eukaryota</taxon>
        <taxon>Fungi</taxon>
        <taxon>Dikarya</taxon>
        <taxon>Basidiomycota</taxon>
        <taxon>Pucciniomycotina</taxon>
        <taxon>Pucciniomycetes</taxon>
        <taxon>Pucciniales</taxon>
        <taxon>Coleosporiaceae</taxon>
        <taxon>Cronartium</taxon>
    </lineage>
</organism>
<dbReference type="EMBL" id="MU167239">
    <property type="protein sequence ID" value="KAG0148237.1"/>
    <property type="molecule type" value="Genomic_DNA"/>
</dbReference>
<evidence type="ECO:0000256" key="3">
    <source>
        <dbReference type="PROSITE-ProRule" id="PRU00475"/>
    </source>
</evidence>
<feature type="compositionally biased region" description="Polar residues" evidence="5">
    <location>
        <begin position="406"/>
        <end position="422"/>
    </location>
</feature>
<evidence type="ECO:0000256" key="5">
    <source>
        <dbReference type="SAM" id="MobiDB-lite"/>
    </source>
</evidence>
<sequence>MPLLHGTQVSPLPLPPQLTSLSNETEVWSIDQTGEVFLDYESYANRYLFYSQPIFRPNLTKPTTEDVTFFNALSLESDELDQLIQTEFPDPIKPRLIASILTTDTQSERTIDSLTSFLYRLHHNRFHINEKVIVDLSFNQPPITTSTVYYARIVKAFPPKTLRDFIKSLNLNDQSFIHLQLVDNLKLDLNDALKIDDPKSYLYTIQLIDENSNQNQNNEDFGGSFMEVDHRKLSRHPNSFSKALLKKFLQSALEPISRPSTSNSNSRWRVKQELVEKYELTHLQPPLPPSPPPPESIAKRPRRSKRVVAPITPEQSKKRKQDVSEAPIYNPPSFEDYLHPPLQAIDLVEWETNDVGLSVEPQDQPRKKKKKKKNKSKSLNQVEIKKLESNPPSLPPPTPIKESSLDEIQQHQITTSERTSSGKKTIKYPIEDLELDPLTIIDGRLLRRQGFTKPELPIKPIPSKPKESHEMFEKKLMIWLFINTFNITSYELDQVEDKIHFIVIKLLKLIPIQQNLINQEDEIKSFDEFNNEINYWVKKAGKFVKEFNLILEDKRNRQKQKGLNTNTTGEWLINLLEVINQRNGPSWLSKKLLEAEPGWEPDELEDIGDGTDEEDEKVYGRSIATRLNDVKFIKTTLRARFNSLTQTEKLDMLKFLCDIVAEGEHVRNAIEAAEECLTEIRKEKADLNKEKRRLNDELAKVEELIKAEKEENEKLPQTPSSSSAAPIYLKSAFNESITPSSNSIIETNLRKDLLNISQKDLHLNDKFRTTSGIIKLKPLGSDRFYSKYWWFDGIGGIKKTKGIFVSGPNLDEWLRVKELYDGLDSRKFKEEGEASLLPDEWGIYTTEEEIEGLIGWLNAKGTRESHLKQNLRDWKHVILLSVEAKDDE</sequence>
<dbReference type="AlphaFoldDB" id="A0A9P6TDC8"/>
<dbReference type="GO" id="GO:0000781">
    <property type="term" value="C:chromosome, telomeric region"/>
    <property type="evidence" value="ECO:0007669"/>
    <property type="project" value="GOC"/>
</dbReference>
<dbReference type="PANTHER" id="PTHR32075">
    <property type="entry name" value="ISWI CHROMATIN-REMODELING COMPLEX SUBUNIT YPL216W-RELATED"/>
    <property type="match status" value="1"/>
</dbReference>
<feature type="region of interest" description="Disordered" evidence="5">
    <location>
        <begin position="282"/>
        <end position="335"/>
    </location>
</feature>
<keyword evidence="8" id="KW-1185">Reference proteome</keyword>
<evidence type="ECO:0000259" key="6">
    <source>
        <dbReference type="PROSITE" id="PS51136"/>
    </source>
</evidence>
<accession>A0A9P6TDC8</accession>
<dbReference type="InterPro" id="IPR028941">
    <property type="entry name" value="WHIM2_dom"/>
</dbReference>
<dbReference type="OrthoDB" id="2500702at2759"/>
<feature type="non-terminal residue" evidence="7">
    <location>
        <position position="888"/>
    </location>
</feature>
<gene>
    <name evidence="7" type="ORF">CROQUDRAFT_90567</name>
</gene>
<evidence type="ECO:0000256" key="1">
    <source>
        <dbReference type="ARBA" id="ARBA00004123"/>
    </source>
</evidence>
<comment type="caution">
    <text evidence="7">The sequence shown here is derived from an EMBL/GenBank/DDBJ whole genome shotgun (WGS) entry which is preliminary data.</text>
</comment>
<evidence type="ECO:0000313" key="8">
    <source>
        <dbReference type="Proteomes" id="UP000886653"/>
    </source>
</evidence>
<evidence type="ECO:0000256" key="4">
    <source>
        <dbReference type="SAM" id="Coils"/>
    </source>
</evidence>
<dbReference type="Pfam" id="PF15613">
    <property type="entry name" value="WSD"/>
    <property type="match status" value="1"/>
</dbReference>
<evidence type="ECO:0000313" key="7">
    <source>
        <dbReference type="EMBL" id="KAG0148237.1"/>
    </source>
</evidence>
<feature type="domain" description="WAC" evidence="6">
    <location>
        <begin position="25"/>
        <end position="140"/>
    </location>
</feature>
<dbReference type="PANTHER" id="PTHR32075:SF6">
    <property type="entry name" value="ISWI CHROMATIN-REMODELING COMPLEX SUBUNIT YPL216W-RELATED"/>
    <property type="match status" value="1"/>
</dbReference>
<feature type="compositionally biased region" description="Basic residues" evidence="5">
    <location>
        <begin position="366"/>
        <end position="376"/>
    </location>
</feature>
<dbReference type="Proteomes" id="UP000886653">
    <property type="component" value="Unassembled WGS sequence"/>
</dbReference>
<proteinExistence type="predicted"/>
<keyword evidence="2 3" id="KW-0539">Nucleus</keyword>
<protein>
    <recommendedName>
        <fullName evidence="6">WAC domain-containing protein</fullName>
    </recommendedName>
</protein>
<dbReference type="InterPro" id="IPR013136">
    <property type="entry name" value="WSTF_Acf1_Cbp146"/>
</dbReference>
<feature type="compositionally biased region" description="Pro residues" evidence="5">
    <location>
        <begin position="285"/>
        <end position="295"/>
    </location>
</feature>
<dbReference type="Pfam" id="PF10537">
    <property type="entry name" value="WAC_Acf1_DNA_bd"/>
    <property type="match status" value="1"/>
</dbReference>
<feature type="region of interest" description="Disordered" evidence="5">
    <location>
        <begin position="358"/>
        <end position="422"/>
    </location>
</feature>
<dbReference type="GO" id="GO:0031509">
    <property type="term" value="P:subtelomeric heterochromatin formation"/>
    <property type="evidence" value="ECO:0007669"/>
    <property type="project" value="TreeGrafter"/>
</dbReference>
<name>A0A9P6TDC8_9BASI</name>
<evidence type="ECO:0000256" key="2">
    <source>
        <dbReference type="ARBA" id="ARBA00023242"/>
    </source>
</evidence>
<dbReference type="GO" id="GO:0005634">
    <property type="term" value="C:nucleus"/>
    <property type="evidence" value="ECO:0007669"/>
    <property type="project" value="UniProtKB-SubCell"/>
</dbReference>
<keyword evidence="4" id="KW-0175">Coiled coil</keyword>